<sequence>MIEGKAWHCKVTEVMYPICSSRGSCNSFTCDHREDYHINGWPPKILPEEYYTNFEASQLGITSEDSQWLIEQTLLSSPKVGLLYRQSRDGITFYDFWKQCEWYGSIYVLYKLKATNRRVGGYISKTLETYEKEGVVNDPNSFVFSLEKKIVARAQPNSFIYFQYGPIFWSSQWKVVLGGFLVSNSFNQIGTSCGMDGYTMPFENNEKTICSLSGTTDTVSEYTELEIWHIKE</sequence>
<accession>A0A8J8NKA1</accession>
<organism evidence="2 3">
    <name type="scientific">Halteria grandinella</name>
    <dbReference type="NCBI Taxonomy" id="5974"/>
    <lineage>
        <taxon>Eukaryota</taxon>
        <taxon>Sar</taxon>
        <taxon>Alveolata</taxon>
        <taxon>Ciliophora</taxon>
        <taxon>Intramacronucleata</taxon>
        <taxon>Spirotrichea</taxon>
        <taxon>Stichotrichia</taxon>
        <taxon>Sporadotrichida</taxon>
        <taxon>Halteriidae</taxon>
        <taxon>Halteria</taxon>
    </lineage>
</organism>
<dbReference type="AlphaFoldDB" id="A0A8J8NKA1"/>
<evidence type="ECO:0000259" key="1">
    <source>
        <dbReference type="Pfam" id="PF07534"/>
    </source>
</evidence>
<feature type="domain" description="TLDc" evidence="1">
    <location>
        <begin position="76"/>
        <end position="230"/>
    </location>
</feature>
<gene>
    <name evidence="2" type="ORF">FGO68_gene11514</name>
</gene>
<keyword evidence="3" id="KW-1185">Reference proteome</keyword>
<evidence type="ECO:0000313" key="2">
    <source>
        <dbReference type="EMBL" id="TNV76244.1"/>
    </source>
</evidence>
<comment type="caution">
    <text evidence="2">The sequence shown here is derived from an EMBL/GenBank/DDBJ whole genome shotgun (WGS) entry which is preliminary data.</text>
</comment>
<dbReference type="InterPro" id="IPR006571">
    <property type="entry name" value="TLDc_dom"/>
</dbReference>
<dbReference type="EMBL" id="RRYP01013934">
    <property type="protein sequence ID" value="TNV76244.1"/>
    <property type="molecule type" value="Genomic_DNA"/>
</dbReference>
<dbReference type="OrthoDB" id="10677995at2759"/>
<protein>
    <recommendedName>
        <fullName evidence="1">TLDc domain-containing protein</fullName>
    </recommendedName>
</protein>
<proteinExistence type="predicted"/>
<dbReference type="Proteomes" id="UP000785679">
    <property type="component" value="Unassembled WGS sequence"/>
</dbReference>
<dbReference type="Pfam" id="PF07534">
    <property type="entry name" value="TLD"/>
    <property type="match status" value="1"/>
</dbReference>
<evidence type="ECO:0000313" key="3">
    <source>
        <dbReference type="Proteomes" id="UP000785679"/>
    </source>
</evidence>
<name>A0A8J8NKA1_HALGN</name>
<reference evidence="2" key="1">
    <citation type="submission" date="2019-06" db="EMBL/GenBank/DDBJ databases">
        <authorList>
            <person name="Zheng W."/>
        </authorList>
    </citation>
    <scope>NUCLEOTIDE SEQUENCE</scope>
    <source>
        <strain evidence="2">QDHG01</strain>
    </source>
</reference>